<dbReference type="Gene3D" id="1.10.10.10">
    <property type="entry name" value="Winged helix-like DNA-binding domain superfamily/Winged helix DNA-binding domain"/>
    <property type="match status" value="1"/>
</dbReference>
<sequence>MSAPILSTHARAKVDAVIAAYKAGNSYNTVGRACDVSTSAVQTIMRRFAPDSIRTSHQQQAETRIKPQSAGEGLTLASLGLMNVGPCRACGIEMVSETRENPVTGQTCG</sequence>
<evidence type="ECO:0000313" key="1">
    <source>
        <dbReference type="EMBL" id="KKK84530.1"/>
    </source>
</evidence>
<dbReference type="EMBL" id="LAZR01051735">
    <property type="protein sequence ID" value="KKK84530.1"/>
    <property type="molecule type" value="Genomic_DNA"/>
</dbReference>
<dbReference type="InterPro" id="IPR036388">
    <property type="entry name" value="WH-like_DNA-bd_sf"/>
</dbReference>
<comment type="caution">
    <text evidence="1">The sequence shown here is derived from an EMBL/GenBank/DDBJ whole genome shotgun (WGS) entry which is preliminary data.</text>
</comment>
<name>A0A0F8ZF08_9ZZZZ</name>
<proteinExistence type="predicted"/>
<organism evidence="1">
    <name type="scientific">marine sediment metagenome</name>
    <dbReference type="NCBI Taxonomy" id="412755"/>
    <lineage>
        <taxon>unclassified sequences</taxon>
        <taxon>metagenomes</taxon>
        <taxon>ecological metagenomes</taxon>
    </lineage>
</organism>
<reference evidence="1" key="1">
    <citation type="journal article" date="2015" name="Nature">
        <title>Complex archaea that bridge the gap between prokaryotes and eukaryotes.</title>
        <authorList>
            <person name="Spang A."/>
            <person name="Saw J.H."/>
            <person name="Jorgensen S.L."/>
            <person name="Zaremba-Niedzwiedzka K."/>
            <person name="Martijn J."/>
            <person name="Lind A.E."/>
            <person name="van Eijk R."/>
            <person name="Schleper C."/>
            <person name="Guy L."/>
            <person name="Ettema T.J."/>
        </authorList>
    </citation>
    <scope>NUCLEOTIDE SEQUENCE</scope>
</reference>
<feature type="non-terminal residue" evidence="1">
    <location>
        <position position="109"/>
    </location>
</feature>
<gene>
    <name evidence="1" type="ORF">LCGC14_2782440</name>
</gene>
<dbReference type="AlphaFoldDB" id="A0A0F8ZF08"/>
<accession>A0A0F8ZF08</accession>
<protein>
    <submittedName>
        <fullName evidence="1">Uncharacterized protein</fullName>
    </submittedName>
</protein>